<dbReference type="GO" id="GO:0006383">
    <property type="term" value="P:transcription by RNA polymerase III"/>
    <property type="evidence" value="ECO:0007669"/>
    <property type="project" value="TreeGrafter"/>
</dbReference>
<comment type="caution">
    <text evidence="5">The sequence shown here is derived from an EMBL/GenBank/DDBJ whole genome shotgun (WGS) entry which is preliminary data.</text>
</comment>
<keyword evidence="1" id="KW-0240">DNA-directed RNA polymerase</keyword>
<dbReference type="Gene3D" id="3.30.1360.10">
    <property type="entry name" value="RNA polymerase, RBP11-like subunit"/>
    <property type="match status" value="1"/>
</dbReference>
<comment type="similarity">
    <text evidence="3">Belongs to the archaeal Rpo11/eukaryotic RPB11/RPC19 RNA polymerase subunit family.</text>
</comment>
<dbReference type="InterPro" id="IPR036603">
    <property type="entry name" value="RBP11-like"/>
</dbReference>
<dbReference type="InterPro" id="IPR033898">
    <property type="entry name" value="RNAP_AC19"/>
</dbReference>
<organism evidence="5 6">
    <name type="scientific">Dimorphilus gyrociliatus</name>
    <dbReference type="NCBI Taxonomy" id="2664684"/>
    <lineage>
        <taxon>Eukaryota</taxon>
        <taxon>Metazoa</taxon>
        <taxon>Spiralia</taxon>
        <taxon>Lophotrochozoa</taxon>
        <taxon>Annelida</taxon>
        <taxon>Polychaeta</taxon>
        <taxon>Polychaeta incertae sedis</taxon>
        <taxon>Dinophilidae</taxon>
        <taxon>Dimorphilus</taxon>
    </lineage>
</organism>
<evidence type="ECO:0000256" key="2">
    <source>
        <dbReference type="ARBA" id="ARBA00023163"/>
    </source>
</evidence>
<dbReference type="PANTHER" id="PTHR13946">
    <property type="entry name" value="DNA-DIRECTED RNA POLYMERASE I,II,III"/>
    <property type="match status" value="1"/>
</dbReference>
<dbReference type="PANTHER" id="PTHR13946:SF28">
    <property type="entry name" value="DNA-DIRECTED RNA POLYMERASES I AND III SUBUNIT RPAC2"/>
    <property type="match status" value="1"/>
</dbReference>
<evidence type="ECO:0000256" key="1">
    <source>
        <dbReference type="ARBA" id="ARBA00022478"/>
    </source>
</evidence>
<dbReference type="Pfam" id="PF13656">
    <property type="entry name" value="RNA_pol_L_2"/>
    <property type="match status" value="1"/>
</dbReference>
<dbReference type="GO" id="GO:0006362">
    <property type="term" value="P:transcription elongation by RNA polymerase I"/>
    <property type="evidence" value="ECO:0007669"/>
    <property type="project" value="TreeGrafter"/>
</dbReference>
<dbReference type="InterPro" id="IPR009025">
    <property type="entry name" value="RBP11-like_dimer"/>
</dbReference>
<protein>
    <submittedName>
        <fullName evidence="5">DgyrCDS4431</fullName>
    </submittedName>
</protein>
<dbReference type="SUPFAM" id="SSF55257">
    <property type="entry name" value="RBP11-like subunits of RNA polymerase"/>
    <property type="match status" value="1"/>
</dbReference>
<gene>
    <name evidence="5" type="ORF">DGYR_LOCUS4200</name>
</gene>
<sequence>MKNPKVDLCGYSVPHPSEQKINFRIQTKGEEAAVVLREGLQDLSNLCEHALNTFKSKYKEHENKKTENMDVS</sequence>
<evidence type="ECO:0000313" key="5">
    <source>
        <dbReference type="EMBL" id="CAD5115459.1"/>
    </source>
</evidence>
<dbReference type="GO" id="GO:0005736">
    <property type="term" value="C:RNA polymerase I complex"/>
    <property type="evidence" value="ECO:0007669"/>
    <property type="project" value="TreeGrafter"/>
</dbReference>
<name>A0A7I8VJM4_9ANNE</name>
<dbReference type="CDD" id="cd07029">
    <property type="entry name" value="RNAP_I_III_AC19"/>
    <property type="match status" value="1"/>
</dbReference>
<reference evidence="5 6" key="1">
    <citation type="submission" date="2020-08" db="EMBL/GenBank/DDBJ databases">
        <authorList>
            <person name="Hejnol A."/>
        </authorList>
    </citation>
    <scope>NUCLEOTIDE SEQUENCE [LARGE SCALE GENOMIC DNA]</scope>
</reference>
<dbReference type="GO" id="GO:0005666">
    <property type="term" value="C:RNA polymerase III complex"/>
    <property type="evidence" value="ECO:0007669"/>
    <property type="project" value="TreeGrafter"/>
</dbReference>
<keyword evidence="6" id="KW-1185">Reference proteome</keyword>
<evidence type="ECO:0000259" key="4">
    <source>
        <dbReference type="Pfam" id="PF13656"/>
    </source>
</evidence>
<proteinExistence type="inferred from homology"/>
<dbReference type="GO" id="GO:0003899">
    <property type="term" value="F:DNA-directed RNA polymerase activity"/>
    <property type="evidence" value="ECO:0007669"/>
    <property type="project" value="TreeGrafter"/>
</dbReference>
<dbReference type="AlphaFoldDB" id="A0A7I8VJM4"/>
<accession>A0A7I8VJM4</accession>
<dbReference type="Proteomes" id="UP000549394">
    <property type="component" value="Unassembled WGS sequence"/>
</dbReference>
<evidence type="ECO:0000256" key="3">
    <source>
        <dbReference type="ARBA" id="ARBA00025751"/>
    </source>
</evidence>
<evidence type="ECO:0000313" key="6">
    <source>
        <dbReference type="Proteomes" id="UP000549394"/>
    </source>
</evidence>
<dbReference type="GO" id="GO:0046983">
    <property type="term" value="F:protein dimerization activity"/>
    <property type="evidence" value="ECO:0007669"/>
    <property type="project" value="InterPro"/>
</dbReference>
<dbReference type="EMBL" id="CAJFCJ010000006">
    <property type="protein sequence ID" value="CAD5115459.1"/>
    <property type="molecule type" value="Genomic_DNA"/>
</dbReference>
<feature type="domain" description="DNA-directed RNA polymerase RBP11-like dimerisation" evidence="4">
    <location>
        <begin position="1"/>
        <end position="52"/>
    </location>
</feature>
<dbReference type="OrthoDB" id="510325at2759"/>
<keyword evidence="2" id="KW-0804">Transcription</keyword>